<keyword evidence="8 10" id="KW-1133">Transmembrane helix</keyword>
<evidence type="ECO:0000256" key="1">
    <source>
        <dbReference type="ARBA" id="ARBA00004127"/>
    </source>
</evidence>
<feature type="transmembrane region" description="Helical" evidence="10">
    <location>
        <begin position="383"/>
        <end position="406"/>
    </location>
</feature>
<feature type="transmembrane region" description="Helical" evidence="10">
    <location>
        <begin position="744"/>
        <end position="762"/>
    </location>
</feature>
<name>A0A426U3K5_9CHLR</name>
<dbReference type="SFLD" id="SFLDS00003">
    <property type="entry name" value="Haloacid_Dehalogenase"/>
    <property type="match status" value="1"/>
</dbReference>
<dbReference type="InterPro" id="IPR023299">
    <property type="entry name" value="ATPase_P-typ_cyto_dom_N"/>
</dbReference>
<reference evidence="12 13" key="1">
    <citation type="submission" date="2018-12" db="EMBL/GenBank/DDBJ databases">
        <title>Genome Sequence of Candidatus Viridilinea halotolerans isolated from saline sulfide-rich spring.</title>
        <authorList>
            <person name="Grouzdev D.S."/>
            <person name="Burganskaya E.I."/>
            <person name="Krutkina M.S."/>
            <person name="Sukhacheva M.V."/>
            <person name="Gorlenko V.M."/>
        </authorList>
    </citation>
    <scope>NUCLEOTIDE SEQUENCE [LARGE SCALE GENOMIC DNA]</scope>
    <source>
        <strain evidence="12">Chok-6</strain>
    </source>
</reference>
<dbReference type="NCBIfam" id="TIGR01494">
    <property type="entry name" value="ATPase_P-type"/>
    <property type="match status" value="1"/>
</dbReference>
<dbReference type="SUPFAM" id="SSF81653">
    <property type="entry name" value="Calcium ATPase, transduction domain A"/>
    <property type="match status" value="1"/>
</dbReference>
<dbReference type="SFLD" id="SFLDG00002">
    <property type="entry name" value="C1.7:_P-type_atpase_like"/>
    <property type="match status" value="1"/>
</dbReference>
<dbReference type="Pfam" id="PF00122">
    <property type="entry name" value="E1-E2_ATPase"/>
    <property type="match status" value="1"/>
</dbReference>
<proteinExistence type="inferred from homology"/>
<evidence type="ECO:0000259" key="11">
    <source>
        <dbReference type="Pfam" id="PF00122"/>
    </source>
</evidence>
<keyword evidence="3 10" id="KW-0812">Transmembrane</keyword>
<dbReference type="PROSITE" id="PS00154">
    <property type="entry name" value="ATPASE_E1_E2"/>
    <property type="match status" value="1"/>
</dbReference>
<evidence type="ECO:0000256" key="8">
    <source>
        <dbReference type="ARBA" id="ARBA00022989"/>
    </source>
</evidence>
<dbReference type="InterPro" id="IPR036412">
    <property type="entry name" value="HAD-like_sf"/>
</dbReference>
<dbReference type="GO" id="GO:0005507">
    <property type="term" value="F:copper ion binding"/>
    <property type="evidence" value="ECO:0007669"/>
    <property type="project" value="TreeGrafter"/>
</dbReference>
<evidence type="ECO:0000256" key="6">
    <source>
        <dbReference type="ARBA" id="ARBA00022840"/>
    </source>
</evidence>
<dbReference type="GO" id="GO:0005524">
    <property type="term" value="F:ATP binding"/>
    <property type="evidence" value="ECO:0007669"/>
    <property type="project" value="UniProtKB-UniRule"/>
</dbReference>
<dbReference type="PROSITE" id="PS01229">
    <property type="entry name" value="COF_2"/>
    <property type="match status" value="1"/>
</dbReference>
<dbReference type="PRINTS" id="PR00119">
    <property type="entry name" value="CATATPASE"/>
</dbReference>
<evidence type="ECO:0000256" key="2">
    <source>
        <dbReference type="ARBA" id="ARBA00006024"/>
    </source>
</evidence>
<comment type="subcellular location">
    <subcellularLocation>
        <location evidence="10">Cell membrane</location>
    </subcellularLocation>
    <subcellularLocation>
        <location evidence="1">Endomembrane system</location>
        <topology evidence="1">Multi-pass membrane protein</topology>
    </subcellularLocation>
</comment>
<dbReference type="InterPro" id="IPR001757">
    <property type="entry name" value="P_typ_ATPase"/>
</dbReference>
<keyword evidence="7" id="KW-1278">Translocase</keyword>
<dbReference type="Gene3D" id="3.40.50.1000">
    <property type="entry name" value="HAD superfamily/HAD-like"/>
    <property type="match status" value="1"/>
</dbReference>
<dbReference type="InterPro" id="IPR023214">
    <property type="entry name" value="HAD_sf"/>
</dbReference>
<dbReference type="Gene3D" id="2.70.150.10">
    <property type="entry name" value="Calcium-transporting ATPase, cytoplasmic transduction domain A"/>
    <property type="match status" value="1"/>
</dbReference>
<dbReference type="PANTHER" id="PTHR43520:SF8">
    <property type="entry name" value="P-TYPE CU(+) TRANSPORTER"/>
    <property type="match status" value="1"/>
</dbReference>
<feature type="domain" description="P-type ATPase A" evidence="11">
    <location>
        <begin position="263"/>
        <end position="361"/>
    </location>
</feature>
<dbReference type="InterPro" id="IPR059000">
    <property type="entry name" value="ATPase_P-type_domA"/>
</dbReference>
<dbReference type="Gene3D" id="3.40.1110.10">
    <property type="entry name" value="Calcium-transporting ATPase, cytoplasmic domain N"/>
    <property type="match status" value="1"/>
</dbReference>
<evidence type="ECO:0000256" key="9">
    <source>
        <dbReference type="ARBA" id="ARBA00023136"/>
    </source>
</evidence>
<dbReference type="PANTHER" id="PTHR43520">
    <property type="entry name" value="ATP7, ISOFORM B"/>
    <property type="match status" value="1"/>
</dbReference>
<dbReference type="InterPro" id="IPR018303">
    <property type="entry name" value="ATPase_P-typ_P_site"/>
</dbReference>
<comment type="caution">
    <text evidence="12">The sequence shown here is derived from an EMBL/GenBank/DDBJ whole genome shotgun (WGS) entry which is preliminary data.</text>
</comment>
<evidence type="ECO:0000256" key="10">
    <source>
        <dbReference type="RuleBase" id="RU362081"/>
    </source>
</evidence>
<dbReference type="InterPro" id="IPR027256">
    <property type="entry name" value="P-typ_ATPase_IB"/>
</dbReference>
<feature type="transmembrane region" description="Helical" evidence="10">
    <location>
        <begin position="182"/>
        <end position="200"/>
    </location>
</feature>
<dbReference type="AlphaFoldDB" id="A0A426U3K5"/>
<dbReference type="SUPFAM" id="SSF56784">
    <property type="entry name" value="HAD-like"/>
    <property type="match status" value="1"/>
</dbReference>
<dbReference type="GO" id="GO:0012505">
    <property type="term" value="C:endomembrane system"/>
    <property type="evidence" value="ECO:0007669"/>
    <property type="project" value="UniProtKB-SubCell"/>
</dbReference>
<protein>
    <submittedName>
        <fullName evidence="12">Heavy metal translocating P-type ATPase</fullName>
    </submittedName>
</protein>
<accession>A0A426U3K5</accession>
<evidence type="ECO:0000256" key="4">
    <source>
        <dbReference type="ARBA" id="ARBA00022723"/>
    </source>
</evidence>
<evidence type="ECO:0000313" key="12">
    <source>
        <dbReference type="EMBL" id="RRR74380.1"/>
    </source>
</evidence>
<keyword evidence="10" id="KW-1003">Cell membrane</keyword>
<sequence length="777" mass="82778">MLKFSQRLRSASWQARQLLRDVGALVADVPVQAAVVEAYTQSADVVTVAMNDVQTWAVRRNHGLRLVVQPAAQLHGPPVAFSLWQRRTRYLAQWGLVPRWRLAGRAWGAWLRDAEERYQQWVHDTIDPLFGKDRYHHLRALSGGRAADLTPVQRRANNMLAWGGAGAGLSLGALALGLPFGAVSLGFGLVIMYPGLRLAYQRAVHERKLSYIHIGILYGMGMYATGHLALGAMGILVGAVAYKIAALNEAMLRQQMVQIFGTQPRTVWRLVEGVETEMPFAEVQRGDVLVFDAGQQLPVDGVVVGGAAALDQHMLTGEAQLVDKGVGDAVLAATLVVRGRILVEVREAGTATTAAQIGEMLNRSKLHRLSVEEKALKIADRSLWPMLAVSSAALLLSGPVSALAVIGCNYTLNMVGATPVILLKFLNHSAHAGVLVKESGALERLQVVDTFVFDKTGTLTLEQPHVAALHPAAGGAATEVLRLAAAAEQRQSHPLAKAILAAAAEQHLTVPAVEEASYEIGYGLKVRLQATAGEQAVVHVGSERFLAAEGMAIPSELAALGGTAHERGTTLVWVACNQVVLGAIELAATVRPEAHAVVQALQRRGIRCVIISGDQEAPTRQLAASLGIEEYFASTLPSHKAERVAALKAAGRTVCFVGDGINDAIALREANVSVSLAGATTAAIDTAQVILIKNDLRQLLVLFDLVDTMQRDIKQQFGTYLAWSVLAAGGVIFFNGGFLVSQTLLMASLATSVGLFLLPVRLGGGTGGEGREITLSP</sequence>
<keyword evidence="4 10" id="KW-0479">Metal-binding</keyword>
<comment type="similarity">
    <text evidence="2 10">Belongs to the cation transport ATPase (P-type) (TC 3.A.3) family. Type IB subfamily.</text>
</comment>
<evidence type="ECO:0000313" key="13">
    <source>
        <dbReference type="Proteomes" id="UP000280307"/>
    </source>
</evidence>
<evidence type="ECO:0000256" key="3">
    <source>
        <dbReference type="ARBA" id="ARBA00022692"/>
    </source>
</evidence>
<dbReference type="GO" id="GO:0055070">
    <property type="term" value="P:copper ion homeostasis"/>
    <property type="evidence" value="ECO:0007669"/>
    <property type="project" value="TreeGrafter"/>
</dbReference>
<dbReference type="GO" id="GO:0016887">
    <property type="term" value="F:ATP hydrolysis activity"/>
    <property type="evidence" value="ECO:0007669"/>
    <property type="project" value="InterPro"/>
</dbReference>
<dbReference type="SFLD" id="SFLDF00027">
    <property type="entry name" value="p-type_atpase"/>
    <property type="match status" value="1"/>
</dbReference>
<dbReference type="Pfam" id="PF00702">
    <property type="entry name" value="Hydrolase"/>
    <property type="match status" value="1"/>
</dbReference>
<keyword evidence="9 10" id="KW-0472">Membrane</keyword>
<dbReference type="NCBIfam" id="TIGR01525">
    <property type="entry name" value="ATPase-IB_hvy"/>
    <property type="match status" value="1"/>
</dbReference>
<keyword evidence="5 10" id="KW-0547">Nucleotide-binding</keyword>
<dbReference type="EMBL" id="RSAS01000278">
    <property type="protein sequence ID" value="RRR74380.1"/>
    <property type="molecule type" value="Genomic_DNA"/>
</dbReference>
<evidence type="ECO:0000256" key="5">
    <source>
        <dbReference type="ARBA" id="ARBA00022741"/>
    </source>
</evidence>
<gene>
    <name evidence="12" type="ORF">EI684_07255</name>
</gene>
<feature type="transmembrane region" description="Helical" evidence="10">
    <location>
        <begin position="717"/>
        <end position="738"/>
    </location>
</feature>
<dbReference type="GO" id="GO:0005886">
    <property type="term" value="C:plasma membrane"/>
    <property type="evidence" value="ECO:0007669"/>
    <property type="project" value="UniProtKB-SubCell"/>
</dbReference>
<organism evidence="12 13">
    <name type="scientific">Candidatus Viridilinea halotolerans</name>
    <dbReference type="NCBI Taxonomy" id="2491704"/>
    <lineage>
        <taxon>Bacteria</taxon>
        <taxon>Bacillati</taxon>
        <taxon>Chloroflexota</taxon>
        <taxon>Chloroflexia</taxon>
        <taxon>Chloroflexales</taxon>
        <taxon>Chloroflexineae</taxon>
        <taxon>Oscillochloridaceae</taxon>
        <taxon>Candidatus Viridilinea</taxon>
    </lineage>
</organism>
<evidence type="ECO:0000256" key="7">
    <source>
        <dbReference type="ARBA" id="ARBA00022967"/>
    </source>
</evidence>
<dbReference type="InterPro" id="IPR008250">
    <property type="entry name" value="ATPase_P-typ_transduc_dom_A_sf"/>
</dbReference>
<dbReference type="GO" id="GO:0043682">
    <property type="term" value="F:P-type divalent copper transporter activity"/>
    <property type="evidence" value="ECO:0007669"/>
    <property type="project" value="TreeGrafter"/>
</dbReference>
<dbReference type="InterPro" id="IPR044492">
    <property type="entry name" value="P_typ_ATPase_HD_dom"/>
</dbReference>
<keyword evidence="6 10" id="KW-0067">ATP-binding</keyword>
<dbReference type="Proteomes" id="UP000280307">
    <property type="component" value="Unassembled WGS sequence"/>
</dbReference>